<dbReference type="Proteomes" id="UP000659223">
    <property type="component" value="Unassembled WGS sequence"/>
</dbReference>
<dbReference type="InterPro" id="IPR027417">
    <property type="entry name" value="P-loop_NTPase"/>
</dbReference>
<name>A0ABQ2Z6U7_9ACTN</name>
<evidence type="ECO:0000259" key="2">
    <source>
        <dbReference type="PROSITE" id="PS50837"/>
    </source>
</evidence>
<keyword evidence="1" id="KW-1133">Transmembrane helix</keyword>
<protein>
    <recommendedName>
        <fullName evidence="2">NACHT domain-containing protein</fullName>
    </recommendedName>
</protein>
<evidence type="ECO:0000313" key="3">
    <source>
        <dbReference type="EMBL" id="GGY05197.1"/>
    </source>
</evidence>
<keyword evidence="4" id="KW-1185">Reference proteome</keyword>
<organism evidence="3 4">
    <name type="scientific">Streptomyces hiroshimensis</name>
    <dbReference type="NCBI Taxonomy" id="66424"/>
    <lineage>
        <taxon>Bacteria</taxon>
        <taxon>Bacillati</taxon>
        <taxon>Actinomycetota</taxon>
        <taxon>Actinomycetes</taxon>
        <taxon>Kitasatosporales</taxon>
        <taxon>Streptomycetaceae</taxon>
        <taxon>Streptomyces</taxon>
    </lineage>
</organism>
<accession>A0ABQ2Z6U7</accession>
<dbReference type="Pfam" id="PF05729">
    <property type="entry name" value="NACHT"/>
    <property type="match status" value="1"/>
</dbReference>
<gene>
    <name evidence="3" type="ORF">GCM10010324_59950</name>
</gene>
<dbReference type="PROSITE" id="PS50837">
    <property type="entry name" value="NACHT"/>
    <property type="match status" value="1"/>
</dbReference>
<sequence>MPDLPQWIPWLGGAVLAVVGATAKSWLETKLKQAADFLYARLAGSPLLRRTALAKYVRELHARHSKFAVSFQVEDALKLPMESVYVPLRAAGAAPRAPGEMAATLRQERRSVVLGVPGAGKTMLLRHEALMWAKGRLRPGRRGRGRPRVDLAELTGVPVLLELHRLNKNPEWSLEQHIADHFGRHEFPRAEKWVARALERGDLALYFDGLDEVASDHRGQVVDRIKDFAQRYGECRIVVTCRVAVYDGWFADEFQQTLRVQDFDEHLIRRFLGGWPWPEGMADDTVEQLLGALRDTPQLMPLARNPLLLTMVAYLYSYVYAGTDQVLPHTRADFYKQVVDNLLMDRRRHSRFAFPLKKAVLQALALAAQDVPSGSHDRLTRPEGEVLQTVREVLRTQGREESLAEDVLREIVDRSGLLLAVDNGERYQFAHLTLQEYAAARALAADPEGLLRRYRADPTAWREAVRLWCGVDARDCTGVVRAVYAEDALLAFQCLADALVVEEGLAEEIVGHFCGRLGAGSDAAVTAAFGLVAADRRPRGVRVFEFLREAARAAGLPLRAAAACQALAATNLPRAAEALAEVPGFAAERALASMGDIAVPVLKRLAAEGRLTAASGLSLIRTPKAALALNELLWSTQDAKLLRRFARLVGILINDPQIEEELRKVRVEPGAGDWLRWVWRPFARGADDGLAAIAGRIAWVLRTYPGPVVSAGMPAPDPRIMAALSVVAYSGENRQPHENTYQSPPMSERLFRALRSTDLTAPVLRDALLADDVEEAVLLDGYLELLRAVSPPPQREAYLAALPVRLRFGAVVCLALEGPAPEEVWAPTDGEDTERALRRHRSTLWRWLARTGCLLLPGAAVVYGAAASVLLSPVHGLFMAGGIPLLAAGVLVLWSLKERRAVDLGVRTHPVRTLLLPELHRYTAGRAQR</sequence>
<keyword evidence="1" id="KW-0472">Membrane</keyword>
<dbReference type="SUPFAM" id="SSF52540">
    <property type="entry name" value="P-loop containing nucleoside triphosphate hydrolases"/>
    <property type="match status" value="1"/>
</dbReference>
<feature type="transmembrane region" description="Helical" evidence="1">
    <location>
        <begin position="877"/>
        <end position="896"/>
    </location>
</feature>
<comment type="caution">
    <text evidence="3">The sequence shown here is derived from an EMBL/GenBank/DDBJ whole genome shotgun (WGS) entry which is preliminary data.</text>
</comment>
<reference evidence="4" key="1">
    <citation type="journal article" date="2019" name="Int. J. Syst. Evol. Microbiol.">
        <title>The Global Catalogue of Microorganisms (GCM) 10K type strain sequencing project: providing services to taxonomists for standard genome sequencing and annotation.</title>
        <authorList>
            <consortium name="The Broad Institute Genomics Platform"/>
            <consortium name="The Broad Institute Genome Sequencing Center for Infectious Disease"/>
            <person name="Wu L."/>
            <person name="Ma J."/>
        </authorList>
    </citation>
    <scope>NUCLEOTIDE SEQUENCE [LARGE SCALE GENOMIC DNA]</scope>
    <source>
        <strain evidence="4">JCM 4586</strain>
    </source>
</reference>
<evidence type="ECO:0000313" key="4">
    <source>
        <dbReference type="Proteomes" id="UP000659223"/>
    </source>
</evidence>
<dbReference type="RefSeq" id="WP_190024882.1">
    <property type="nucleotide sequence ID" value="NZ_BMUT01000016.1"/>
</dbReference>
<proteinExistence type="predicted"/>
<evidence type="ECO:0000256" key="1">
    <source>
        <dbReference type="SAM" id="Phobius"/>
    </source>
</evidence>
<dbReference type="InterPro" id="IPR007111">
    <property type="entry name" value="NACHT_NTPase"/>
</dbReference>
<dbReference type="Gene3D" id="3.40.50.300">
    <property type="entry name" value="P-loop containing nucleotide triphosphate hydrolases"/>
    <property type="match status" value="1"/>
</dbReference>
<dbReference type="PANTHER" id="PTHR46844">
    <property type="entry name" value="SLR5058 PROTEIN"/>
    <property type="match status" value="1"/>
</dbReference>
<feature type="domain" description="NACHT" evidence="2">
    <location>
        <begin position="109"/>
        <end position="242"/>
    </location>
</feature>
<dbReference type="EMBL" id="BMUT01000016">
    <property type="protein sequence ID" value="GGY05197.1"/>
    <property type="molecule type" value="Genomic_DNA"/>
</dbReference>
<keyword evidence="1" id="KW-0812">Transmembrane</keyword>
<dbReference type="PANTHER" id="PTHR46844:SF1">
    <property type="entry name" value="SLR5058 PROTEIN"/>
    <property type="match status" value="1"/>
</dbReference>